<feature type="region of interest" description="Disordered" evidence="8">
    <location>
        <begin position="421"/>
        <end position="462"/>
    </location>
</feature>
<evidence type="ECO:0000256" key="7">
    <source>
        <dbReference type="ARBA" id="ARBA00023136"/>
    </source>
</evidence>
<name>A0A2T2PB70_CORCC</name>
<keyword evidence="5 9" id="KW-1133">Transmembrane helix</keyword>
<dbReference type="PANTHER" id="PTHR33281:SF19">
    <property type="entry name" value="VOLTAGE-DEPENDENT ANION CHANNEL-FORMING PROTEIN YNEE"/>
    <property type="match status" value="1"/>
</dbReference>
<sequence>MFSKEGSASNLNLKKSRQALEGYFIGPRDIGRHSKWPRALRMHGSVTPKLIVPVFGIALWASAVTCFSEKVHSITVHPIITTVLGIVVGLAINFRTSTAYERYMEGRRLWSFLAATSENLARVIWVHTEERKGKHSKSDLVGKITGLNMIIAFSVALKHKLRFEPYIQYDDLFDLVSHLDTFAKSAGEPQCKDKKVRTCKLIAQRLWIPMARSNPRKELKRAKRPLGNLPLEILTYLSAYVNETCNNNTLTLPIAQTHALNNLQSLNEILTNCDRILNTPLPIAYTIAISQITWLYVITLPFQLVDLMGWVSIPATTVAAYIILGIAAIGHEIENPFGPEVNDLPMELYCSQITSHITIIASRPGARFSEFALHPENKPLYPISSSGTDFWMSRDENDIREALGTRASVSRRAMWQRQSSLAESEGESVTSSPAAASFLKRSGTSATSAARHCDTSGGGCGE</sequence>
<feature type="compositionally biased region" description="Polar residues" evidence="8">
    <location>
        <begin position="421"/>
        <end position="434"/>
    </location>
</feature>
<feature type="transmembrane region" description="Helical" evidence="9">
    <location>
        <begin position="50"/>
        <end position="68"/>
    </location>
</feature>
<keyword evidence="4 9" id="KW-0812">Transmembrane</keyword>
<organism evidence="10 11">
    <name type="scientific">Corynespora cassiicola Philippines</name>
    <dbReference type="NCBI Taxonomy" id="1448308"/>
    <lineage>
        <taxon>Eukaryota</taxon>
        <taxon>Fungi</taxon>
        <taxon>Dikarya</taxon>
        <taxon>Ascomycota</taxon>
        <taxon>Pezizomycotina</taxon>
        <taxon>Dothideomycetes</taxon>
        <taxon>Pleosporomycetidae</taxon>
        <taxon>Pleosporales</taxon>
        <taxon>Corynesporascaceae</taxon>
        <taxon>Corynespora</taxon>
    </lineage>
</organism>
<evidence type="ECO:0000256" key="8">
    <source>
        <dbReference type="SAM" id="MobiDB-lite"/>
    </source>
</evidence>
<feature type="transmembrane region" description="Helical" evidence="9">
    <location>
        <begin position="308"/>
        <end position="329"/>
    </location>
</feature>
<proteinExistence type="predicted"/>
<gene>
    <name evidence="10" type="ORF">BS50DRAFT_671188</name>
</gene>
<protein>
    <submittedName>
        <fullName evidence="10">UPF0187-domain-containing protein</fullName>
    </submittedName>
</protein>
<dbReference type="OrthoDB" id="1368at2759"/>
<dbReference type="PANTHER" id="PTHR33281">
    <property type="entry name" value="UPF0187 PROTEIN YNEE"/>
    <property type="match status" value="1"/>
</dbReference>
<dbReference type="Proteomes" id="UP000240883">
    <property type="component" value="Unassembled WGS sequence"/>
</dbReference>
<reference evidence="10 11" key="1">
    <citation type="journal article" date="2018" name="Front. Microbiol.">
        <title>Genome-Wide Analysis of Corynespora cassiicola Leaf Fall Disease Putative Effectors.</title>
        <authorList>
            <person name="Lopez D."/>
            <person name="Ribeiro S."/>
            <person name="Label P."/>
            <person name="Fumanal B."/>
            <person name="Venisse J.S."/>
            <person name="Kohler A."/>
            <person name="de Oliveira R.R."/>
            <person name="Labutti K."/>
            <person name="Lipzen A."/>
            <person name="Lail K."/>
            <person name="Bauer D."/>
            <person name="Ohm R.A."/>
            <person name="Barry K.W."/>
            <person name="Spatafora J."/>
            <person name="Grigoriev I.V."/>
            <person name="Martin F.M."/>
            <person name="Pujade-Renaud V."/>
        </authorList>
    </citation>
    <scope>NUCLEOTIDE SEQUENCE [LARGE SCALE GENOMIC DNA]</scope>
    <source>
        <strain evidence="10 11">Philippines</strain>
    </source>
</reference>
<keyword evidence="2" id="KW-0813">Transport</keyword>
<evidence type="ECO:0000256" key="9">
    <source>
        <dbReference type="SAM" id="Phobius"/>
    </source>
</evidence>
<evidence type="ECO:0000313" key="10">
    <source>
        <dbReference type="EMBL" id="PSN74901.1"/>
    </source>
</evidence>
<accession>A0A2T2PB70</accession>
<evidence type="ECO:0000256" key="3">
    <source>
        <dbReference type="ARBA" id="ARBA00022475"/>
    </source>
</evidence>
<evidence type="ECO:0000256" key="1">
    <source>
        <dbReference type="ARBA" id="ARBA00004651"/>
    </source>
</evidence>
<dbReference type="Pfam" id="PF25539">
    <property type="entry name" value="Bestrophin_2"/>
    <property type="match status" value="1"/>
</dbReference>
<dbReference type="GO" id="GO:0005886">
    <property type="term" value="C:plasma membrane"/>
    <property type="evidence" value="ECO:0007669"/>
    <property type="project" value="UniProtKB-SubCell"/>
</dbReference>
<keyword evidence="7 9" id="KW-0472">Membrane</keyword>
<feature type="transmembrane region" description="Helical" evidence="9">
    <location>
        <begin position="283"/>
        <end position="302"/>
    </location>
</feature>
<dbReference type="EMBL" id="KZ678128">
    <property type="protein sequence ID" value="PSN74901.1"/>
    <property type="molecule type" value="Genomic_DNA"/>
</dbReference>
<keyword evidence="6" id="KW-0406">Ion transport</keyword>
<evidence type="ECO:0000256" key="2">
    <source>
        <dbReference type="ARBA" id="ARBA00022448"/>
    </source>
</evidence>
<evidence type="ECO:0000256" key="4">
    <source>
        <dbReference type="ARBA" id="ARBA00022692"/>
    </source>
</evidence>
<keyword evidence="11" id="KW-1185">Reference proteome</keyword>
<dbReference type="GO" id="GO:0005254">
    <property type="term" value="F:chloride channel activity"/>
    <property type="evidence" value="ECO:0007669"/>
    <property type="project" value="InterPro"/>
</dbReference>
<evidence type="ECO:0000313" key="11">
    <source>
        <dbReference type="Proteomes" id="UP000240883"/>
    </source>
</evidence>
<dbReference type="STRING" id="1448308.A0A2T2PB70"/>
<evidence type="ECO:0000256" key="6">
    <source>
        <dbReference type="ARBA" id="ARBA00023065"/>
    </source>
</evidence>
<feature type="transmembrane region" description="Helical" evidence="9">
    <location>
        <begin position="74"/>
        <end position="94"/>
    </location>
</feature>
<dbReference type="InterPro" id="IPR044669">
    <property type="entry name" value="YneE/VCCN1/2-like"/>
</dbReference>
<keyword evidence="3" id="KW-1003">Cell membrane</keyword>
<dbReference type="AlphaFoldDB" id="A0A2T2PB70"/>
<evidence type="ECO:0000256" key="5">
    <source>
        <dbReference type="ARBA" id="ARBA00022989"/>
    </source>
</evidence>
<comment type="subcellular location">
    <subcellularLocation>
        <location evidence="1">Cell membrane</location>
        <topology evidence="1">Multi-pass membrane protein</topology>
    </subcellularLocation>
</comment>